<dbReference type="GeneID" id="53317218"/>
<organism evidence="9 10">
    <name type="scientific">Haematospirillum jordaniae</name>
    <dbReference type="NCBI Taxonomy" id="1549855"/>
    <lineage>
        <taxon>Bacteria</taxon>
        <taxon>Pseudomonadati</taxon>
        <taxon>Pseudomonadota</taxon>
        <taxon>Alphaproteobacteria</taxon>
        <taxon>Rhodospirillales</taxon>
        <taxon>Novispirillaceae</taxon>
        <taxon>Haematospirillum</taxon>
    </lineage>
</organism>
<dbReference type="AlphaFoldDB" id="A0A143DEU0"/>
<gene>
    <name evidence="9" type="ORF">AY555_08625</name>
</gene>
<reference evidence="9 10" key="1">
    <citation type="submission" date="2016-02" db="EMBL/GenBank/DDBJ databases">
        <title>Complete Genome of H5569, the type strain of the newly described species Haematospirillium jordaniae.</title>
        <authorList>
            <person name="Nicholson A.C."/>
            <person name="Humrighouse B.W."/>
            <person name="Loparov V."/>
            <person name="McQuiston J.R."/>
        </authorList>
    </citation>
    <scope>NUCLEOTIDE SEQUENCE [LARGE SCALE GENOMIC DNA]</scope>
    <source>
        <strain evidence="9 10">H5569</strain>
    </source>
</reference>
<dbReference type="STRING" id="1549855.AY555_08625"/>
<dbReference type="Gene3D" id="1.20.5.3310">
    <property type="match status" value="1"/>
</dbReference>
<keyword evidence="5" id="KW-1133">Transmembrane helix</keyword>
<evidence type="ECO:0000256" key="3">
    <source>
        <dbReference type="ARBA" id="ARBA00022692"/>
    </source>
</evidence>
<keyword evidence="3" id="KW-0812">Transmembrane</keyword>
<evidence type="ECO:0000313" key="10">
    <source>
        <dbReference type="Proteomes" id="UP000076066"/>
    </source>
</evidence>
<evidence type="ECO:0000256" key="5">
    <source>
        <dbReference type="ARBA" id="ARBA00022989"/>
    </source>
</evidence>
<feature type="region of interest" description="Disordered" evidence="8">
    <location>
        <begin position="73"/>
        <end position="96"/>
    </location>
</feature>
<keyword evidence="7" id="KW-0472">Membrane</keyword>
<name>A0A143DEU0_9PROT</name>
<dbReference type="EMBL" id="CP014525">
    <property type="protein sequence ID" value="AMW35227.1"/>
    <property type="molecule type" value="Genomic_DNA"/>
</dbReference>
<dbReference type="KEGG" id="hjo:AY555_08625"/>
<evidence type="ECO:0000256" key="1">
    <source>
        <dbReference type="ARBA" id="ARBA00004167"/>
    </source>
</evidence>
<protein>
    <recommendedName>
        <fullName evidence="11">Twin-arginine translocase subunit TatB</fullName>
    </recommendedName>
</protein>
<dbReference type="Proteomes" id="UP000076066">
    <property type="component" value="Chromosome"/>
</dbReference>
<evidence type="ECO:0000256" key="4">
    <source>
        <dbReference type="ARBA" id="ARBA00022927"/>
    </source>
</evidence>
<sequence length="96" mass="10670">MFDLAWSEIFLVGIVAALVLGPREIPGAMRALAHLVQKFRAVSREFRRHVDDIIYNAEIADIEERARQVRRQVLDPEGEGSVSPGKKSAPSGEVET</sequence>
<comment type="subcellular location">
    <subcellularLocation>
        <location evidence="1">Membrane</location>
        <topology evidence="1">Single-pass membrane protein</topology>
    </subcellularLocation>
</comment>
<keyword evidence="10" id="KW-1185">Reference proteome</keyword>
<evidence type="ECO:0000256" key="7">
    <source>
        <dbReference type="ARBA" id="ARBA00023136"/>
    </source>
</evidence>
<evidence type="ECO:0000256" key="8">
    <source>
        <dbReference type="SAM" id="MobiDB-lite"/>
    </source>
</evidence>
<dbReference type="OrthoDB" id="7206969at2"/>
<proteinExistence type="predicted"/>
<dbReference type="InterPro" id="IPR003369">
    <property type="entry name" value="TatA/B/E"/>
</dbReference>
<evidence type="ECO:0000256" key="2">
    <source>
        <dbReference type="ARBA" id="ARBA00022448"/>
    </source>
</evidence>
<keyword evidence="4" id="KW-0653">Protein transport</keyword>
<dbReference type="Pfam" id="PF02416">
    <property type="entry name" value="TatA_B_E"/>
    <property type="match status" value="1"/>
</dbReference>
<evidence type="ECO:0000256" key="6">
    <source>
        <dbReference type="ARBA" id="ARBA00023010"/>
    </source>
</evidence>
<evidence type="ECO:0000313" key="9">
    <source>
        <dbReference type="EMBL" id="AMW35227.1"/>
    </source>
</evidence>
<dbReference type="PRINTS" id="PR01506">
    <property type="entry name" value="TATBPROTEIN"/>
</dbReference>
<keyword evidence="6" id="KW-0811">Translocation</keyword>
<keyword evidence="2" id="KW-0813">Transport</keyword>
<accession>A0A143DEU0</accession>
<evidence type="ECO:0008006" key="11">
    <source>
        <dbReference type="Google" id="ProtNLM"/>
    </source>
</evidence>
<dbReference type="RefSeq" id="WP_066135634.1">
    <property type="nucleotide sequence ID" value="NZ_CP014525.1"/>
</dbReference>